<keyword evidence="3" id="KW-1185">Reference proteome</keyword>
<dbReference type="InterPro" id="IPR050585">
    <property type="entry name" value="Xaa-Pro_dipeptidyl-ppase/CocE"/>
</dbReference>
<dbReference type="SUPFAM" id="SSF69322">
    <property type="entry name" value="Tricorn protease domain 2"/>
    <property type="match status" value="1"/>
</dbReference>
<dbReference type="Gene3D" id="3.40.50.1820">
    <property type="entry name" value="alpha/beta hydrolase"/>
    <property type="match status" value="1"/>
</dbReference>
<dbReference type="EMBL" id="VSWD01000009">
    <property type="protein sequence ID" value="KAK3093720.1"/>
    <property type="molecule type" value="Genomic_DNA"/>
</dbReference>
<comment type="caution">
    <text evidence="2">The sequence shown here is derived from an EMBL/GenBank/DDBJ whole genome shotgun (WGS) entry which is preliminary data.</text>
</comment>
<proteinExistence type="predicted"/>
<evidence type="ECO:0000259" key="1">
    <source>
        <dbReference type="Pfam" id="PF00326"/>
    </source>
</evidence>
<evidence type="ECO:0000313" key="3">
    <source>
        <dbReference type="Proteomes" id="UP001186944"/>
    </source>
</evidence>
<reference evidence="2" key="1">
    <citation type="submission" date="2019-08" db="EMBL/GenBank/DDBJ databases">
        <title>The improved chromosome-level genome for the pearl oyster Pinctada fucata martensii using PacBio sequencing and Hi-C.</title>
        <authorList>
            <person name="Zheng Z."/>
        </authorList>
    </citation>
    <scope>NUCLEOTIDE SEQUENCE</scope>
    <source>
        <strain evidence="2">ZZ-2019</strain>
        <tissue evidence="2">Adductor muscle</tissue>
    </source>
</reference>
<gene>
    <name evidence="2" type="ORF">FSP39_019244</name>
</gene>
<dbReference type="Proteomes" id="UP001186944">
    <property type="component" value="Unassembled WGS sequence"/>
</dbReference>
<dbReference type="SUPFAM" id="SSF53474">
    <property type="entry name" value="alpha/beta-Hydrolases"/>
    <property type="match status" value="1"/>
</dbReference>
<dbReference type="PANTHER" id="PTHR43056:SF5">
    <property type="entry name" value="PEPTIDASE S9 PROLYL OLIGOPEPTIDASE CATALYTIC DOMAIN-CONTAINING PROTEIN"/>
    <property type="match status" value="1"/>
</dbReference>
<dbReference type="PANTHER" id="PTHR43056">
    <property type="entry name" value="PEPTIDASE S9 PROLYL OLIGOPEPTIDASE"/>
    <property type="match status" value="1"/>
</dbReference>
<evidence type="ECO:0000313" key="2">
    <source>
        <dbReference type="EMBL" id="KAK3093720.1"/>
    </source>
</evidence>
<name>A0AA88YCC2_PINIB</name>
<dbReference type="GO" id="GO:0008236">
    <property type="term" value="F:serine-type peptidase activity"/>
    <property type="evidence" value="ECO:0007669"/>
    <property type="project" value="InterPro"/>
</dbReference>
<feature type="domain" description="Peptidase S9 prolyl oligopeptidase catalytic" evidence="1">
    <location>
        <begin position="438"/>
        <end position="647"/>
    </location>
</feature>
<dbReference type="InterPro" id="IPR029058">
    <property type="entry name" value="AB_hydrolase_fold"/>
</dbReference>
<organism evidence="2 3">
    <name type="scientific">Pinctada imbricata</name>
    <name type="common">Atlantic pearl-oyster</name>
    <name type="synonym">Pinctada martensii</name>
    <dbReference type="NCBI Taxonomy" id="66713"/>
    <lineage>
        <taxon>Eukaryota</taxon>
        <taxon>Metazoa</taxon>
        <taxon>Spiralia</taxon>
        <taxon>Lophotrochozoa</taxon>
        <taxon>Mollusca</taxon>
        <taxon>Bivalvia</taxon>
        <taxon>Autobranchia</taxon>
        <taxon>Pteriomorphia</taxon>
        <taxon>Pterioida</taxon>
        <taxon>Pterioidea</taxon>
        <taxon>Pteriidae</taxon>
        <taxon>Pinctada</taxon>
    </lineage>
</organism>
<dbReference type="Gene3D" id="2.120.10.30">
    <property type="entry name" value="TolB, C-terminal domain"/>
    <property type="match status" value="1"/>
</dbReference>
<dbReference type="Pfam" id="PF00326">
    <property type="entry name" value="Peptidase_S9"/>
    <property type="match status" value="1"/>
</dbReference>
<sequence length="664" mass="74014">MASVTTAPYGSWKSPISSQMVSESSVAFQEIRLDGDRVHTGTFYWSELRYEEGGRYVICSQKAGEDACKEWTPKDFNARTRVHEYGGGAFFVHGGHVYFSNFSDQRMYLQKTPDDAPEPITPNDCGWRYADGQYHATKGLIYCIREDHSLVEKKEAKEPKNTVVCINPNTQEQNVLAEGCDFYSGARVSPDGKKIAWIQWNHPNMPWDNTSLRVADLNEKGDGVVEGSEKEIAGGCSLIQPSWTPYGELLYISDKTNWWNLYHLTTTGNHDNLLPRDAETGSPHWVFGHPNYAVDQGGSGKIVTVTKGELGVVNMLTREYHKIDTCYTSHSKLALSQDGHTLYCDAGSPTQFSCIVKINTENGEVTVIKKSKESSLDTGYFSIPTEISWDTSDGGKSYGYFYPPQNKDFNAPEGTLPPLLVKAHGGPTGQTMNVLNLKNQYFTSRGMAILDVNYRGSTGYGTEYRNMLKGKWGIYDMDDCCSGAESLANPKDGSEPKVNKDMLCIDGGSAGGYTTLACLTFRKVFKAGASHYGIGDLGALARDTHKFESRYLDLLICPYEGDGIKVYEERSPINHVEKLNCAMALFQGDEDKAIPPNQAEEMYEAVKKKGHPTMYILFKGEQHGFRKAENIQKALDGEFYFFAKVFGYTPADTHISFEIENLKE</sequence>
<protein>
    <recommendedName>
        <fullName evidence="1">Peptidase S9 prolyl oligopeptidase catalytic domain-containing protein</fullName>
    </recommendedName>
</protein>
<dbReference type="AlphaFoldDB" id="A0AA88YCC2"/>
<dbReference type="InterPro" id="IPR011042">
    <property type="entry name" value="6-blade_b-propeller_TolB-like"/>
</dbReference>
<accession>A0AA88YCC2</accession>
<dbReference type="GO" id="GO:0006508">
    <property type="term" value="P:proteolysis"/>
    <property type="evidence" value="ECO:0007669"/>
    <property type="project" value="InterPro"/>
</dbReference>
<dbReference type="InterPro" id="IPR001375">
    <property type="entry name" value="Peptidase_S9_cat"/>
</dbReference>